<name>A0A9X0QUQ0_9PROT</name>
<protein>
    <recommendedName>
        <fullName evidence="9">Lipid A biosynthesis lauroyl acyltransferase</fullName>
    </recommendedName>
</protein>
<dbReference type="GO" id="GO:0009247">
    <property type="term" value="P:glycolipid biosynthetic process"/>
    <property type="evidence" value="ECO:0007669"/>
    <property type="project" value="UniProtKB-ARBA"/>
</dbReference>
<dbReference type="CDD" id="cd07984">
    <property type="entry name" value="LPLAT_LABLAT-like"/>
    <property type="match status" value="1"/>
</dbReference>
<proteinExistence type="predicted"/>
<gene>
    <name evidence="7" type="ORF">H7965_02415</name>
</gene>
<dbReference type="InterPro" id="IPR004960">
    <property type="entry name" value="LipA_acyltrans"/>
</dbReference>
<comment type="subcellular location">
    <subcellularLocation>
        <location evidence="1">Cell inner membrane</location>
    </subcellularLocation>
</comment>
<dbReference type="PANTHER" id="PTHR30606:SF9">
    <property type="entry name" value="LIPID A BIOSYNTHESIS LAUROYLTRANSFERASE"/>
    <property type="match status" value="1"/>
</dbReference>
<dbReference type="GO" id="GO:0005886">
    <property type="term" value="C:plasma membrane"/>
    <property type="evidence" value="ECO:0007669"/>
    <property type="project" value="UniProtKB-SubCell"/>
</dbReference>
<sequence>MRGLIAAGLERALYHPLQFLPSERVTRIGAGLAAGLVPRLYPHLHAQARETFQLLRPDLDPDQAVAESWANIAATFAEMARILRFWEEGRVEVRGAEHLFAARQAGPLLLAGLHLGNPEVLGLTLARLGLRPVGVATRQPTAFRERVITDIRLRGGGRMIRADRDGARPALRVLQARQETLLFWMDDYIGGVVRGPSLGRGPRITGNIPYAARLARLSGCAIVPGYVERLPGTRFRTHFLPPVALPPDGNVVAGTAALDAAVEPVVRANLRQWLFTISWRPDR</sequence>
<dbReference type="RefSeq" id="WP_186768938.1">
    <property type="nucleotide sequence ID" value="NZ_JACOMF010000002.1"/>
</dbReference>
<accession>A0A9X0QUQ0</accession>
<comment type="caution">
    <text evidence="7">The sequence shown here is derived from an EMBL/GenBank/DDBJ whole genome shotgun (WGS) entry which is preliminary data.</text>
</comment>
<evidence type="ECO:0000256" key="2">
    <source>
        <dbReference type="ARBA" id="ARBA00022475"/>
    </source>
</evidence>
<keyword evidence="3" id="KW-0997">Cell inner membrane</keyword>
<keyword evidence="8" id="KW-1185">Reference proteome</keyword>
<evidence type="ECO:0000313" key="8">
    <source>
        <dbReference type="Proteomes" id="UP000600101"/>
    </source>
</evidence>
<dbReference type="AlphaFoldDB" id="A0A9X0QUQ0"/>
<evidence type="ECO:0000256" key="1">
    <source>
        <dbReference type="ARBA" id="ARBA00004533"/>
    </source>
</evidence>
<evidence type="ECO:0000256" key="5">
    <source>
        <dbReference type="ARBA" id="ARBA00023136"/>
    </source>
</evidence>
<evidence type="ECO:0000313" key="7">
    <source>
        <dbReference type="EMBL" id="MBC4014165.1"/>
    </source>
</evidence>
<evidence type="ECO:0000256" key="4">
    <source>
        <dbReference type="ARBA" id="ARBA00022679"/>
    </source>
</evidence>
<dbReference type="PANTHER" id="PTHR30606">
    <property type="entry name" value="LIPID A BIOSYNTHESIS LAUROYL ACYLTRANSFERASE"/>
    <property type="match status" value="1"/>
</dbReference>
<keyword evidence="5" id="KW-0472">Membrane</keyword>
<evidence type="ECO:0008006" key="9">
    <source>
        <dbReference type="Google" id="ProtNLM"/>
    </source>
</evidence>
<dbReference type="GO" id="GO:0016746">
    <property type="term" value="F:acyltransferase activity"/>
    <property type="evidence" value="ECO:0007669"/>
    <property type="project" value="UniProtKB-KW"/>
</dbReference>
<reference evidence="7" key="1">
    <citation type="submission" date="2020-08" db="EMBL/GenBank/DDBJ databases">
        <authorList>
            <person name="Hu Y."/>
            <person name="Nguyen S.V."/>
            <person name="Li F."/>
            <person name="Fanning S."/>
        </authorList>
    </citation>
    <scope>NUCLEOTIDE SEQUENCE</scope>
    <source>
        <strain evidence="7">SYSU D8009</strain>
    </source>
</reference>
<keyword evidence="2" id="KW-1003">Cell membrane</keyword>
<evidence type="ECO:0000256" key="3">
    <source>
        <dbReference type="ARBA" id="ARBA00022519"/>
    </source>
</evidence>
<organism evidence="7 8">
    <name type="scientific">Siccirubricoccus deserti</name>
    <dbReference type="NCBI Taxonomy" id="2013562"/>
    <lineage>
        <taxon>Bacteria</taxon>
        <taxon>Pseudomonadati</taxon>
        <taxon>Pseudomonadota</taxon>
        <taxon>Alphaproteobacteria</taxon>
        <taxon>Acetobacterales</taxon>
        <taxon>Roseomonadaceae</taxon>
        <taxon>Siccirubricoccus</taxon>
    </lineage>
</organism>
<dbReference type="Proteomes" id="UP000600101">
    <property type="component" value="Unassembled WGS sequence"/>
</dbReference>
<dbReference type="Pfam" id="PF03279">
    <property type="entry name" value="Lip_A_acyltrans"/>
    <property type="match status" value="1"/>
</dbReference>
<keyword evidence="6" id="KW-0012">Acyltransferase</keyword>
<dbReference type="EMBL" id="JACOMF010000002">
    <property type="protein sequence ID" value="MBC4014165.1"/>
    <property type="molecule type" value="Genomic_DNA"/>
</dbReference>
<evidence type="ECO:0000256" key="6">
    <source>
        <dbReference type="ARBA" id="ARBA00023315"/>
    </source>
</evidence>
<keyword evidence="4" id="KW-0808">Transferase</keyword>